<dbReference type="Gene3D" id="2.30.110.10">
    <property type="entry name" value="Electron Transport, Fmn-binding Protein, Chain A"/>
    <property type="match status" value="1"/>
</dbReference>
<dbReference type="InterPro" id="IPR019920">
    <property type="entry name" value="F420-binding_dom_put"/>
</dbReference>
<dbReference type="Pfam" id="PF01243">
    <property type="entry name" value="PNPOx_N"/>
    <property type="match status" value="1"/>
</dbReference>
<accession>A0ABN2Z234</accession>
<dbReference type="PANTHER" id="PTHR35176">
    <property type="entry name" value="HEME OXYGENASE HI_0854-RELATED"/>
    <property type="match status" value="1"/>
</dbReference>
<reference evidence="3 4" key="1">
    <citation type="journal article" date="2019" name="Int. J. Syst. Evol. Microbiol.">
        <title>The Global Catalogue of Microorganisms (GCM) 10K type strain sequencing project: providing services to taxonomists for standard genome sequencing and annotation.</title>
        <authorList>
            <consortium name="The Broad Institute Genomics Platform"/>
            <consortium name="The Broad Institute Genome Sequencing Center for Infectious Disease"/>
            <person name="Wu L."/>
            <person name="Ma J."/>
        </authorList>
    </citation>
    <scope>NUCLEOTIDE SEQUENCE [LARGE SCALE GENOMIC DNA]</scope>
    <source>
        <strain evidence="3 4">JCM 15481</strain>
    </source>
</reference>
<protein>
    <recommendedName>
        <fullName evidence="2">Pyridoxamine 5'-phosphate oxidase N-terminal domain-containing protein</fullName>
    </recommendedName>
</protein>
<dbReference type="InterPro" id="IPR012349">
    <property type="entry name" value="Split_barrel_FMN-bd"/>
</dbReference>
<dbReference type="InterPro" id="IPR052019">
    <property type="entry name" value="F420H2_bilvrd_red/Heme_oxyg"/>
</dbReference>
<keyword evidence="4" id="KW-1185">Reference proteome</keyword>
<sequence length="137" mass="14755">MSVALSDNLKQVLDGQVFITVATVQPDGAPQASPVWVKRDGDDLLFSTTAERVKARNLSRDPRVSVVVVNPAAPYNYAQVYGTASVTTEGARELIDELSVKYTGKDYDTFSGGRADDGTRIVVRVTPEKVSGQGDLH</sequence>
<dbReference type="NCBIfam" id="TIGR03618">
    <property type="entry name" value="Rv1155_F420"/>
    <property type="match status" value="1"/>
</dbReference>
<gene>
    <name evidence="3" type="ORF">GCM10009802_44360</name>
</gene>
<dbReference type="SUPFAM" id="SSF50475">
    <property type="entry name" value="FMN-binding split barrel"/>
    <property type="match status" value="1"/>
</dbReference>
<dbReference type="PANTHER" id="PTHR35176:SF6">
    <property type="entry name" value="HEME OXYGENASE HI_0854-RELATED"/>
    <property type="match status" value="1"/>
</dbReference>
<keyword evidence="1" id="KW-0560">Oxidoreductase</keyword>
<comment type="caution">
    <text evidence="3">The sequence shown here is derived from an EMBL/GenBank/DDBJ whole genome shotgun (WGS) entry which is preliminary data.</text>
</comment>
<evidence type="ECO:0000313" key="4">
    <source>
        <dbReference type="Proteomes" id="UP001500443"/>
    </source>
</evidence>
<proteinExistence type="predicted"/>
<dbReference type="InterPro" id="IPR011576">
    <property type="entry name" value="Pyridox_Oxase_N"/>
</dbReference>
<evidence type="ECO:0000259" key="2">
    <source>
        <dbReference type="Pfam" id="PF01243"/>
    </source>
</evidence>
<evidence type="ECO:0000313" key="3">
    <source>
        <dbReference type="EMBL" id="GAA2135596.1"/>
    </source>
</evidence>
<evidence type="ECO:0000256" key="1">
    <source>
        <dbReference type="ARBA" id="ARBA00023002"/>
    </source>
</evidence>
<dbReference type="Proteomes" id="UP001500443">
    <property type="component" value="Unassembled WGS sequence"/>
</dbReference>
<organism evidence="3 4">
    <name type="scientific">Streptomyces synnematoformans</name>
    <dbReference type="NCBI Taxonomy" id="415721"/>
    <lineage>
        <taxon>Bacteria</taxon>
        <taxon>Bacillati</taxon>
        <taxon>Actinomycetota</taxon>
        <taxon>Actinomycetes</taxon>
        <taxon>Kitasatosporales</taxon>
        <taxon>Streptomycetaceae</taxon>
        <taxon>Streptomyces</taxon>
    </lineage>
</organism>
<dbReference type="EMBL" id="BAAAPF010000168">
    <property type="protein sequence ID" value="GAA2135596.1"/>
    <property type="molecule type" value="Genomic_DNA"/>
</dbReference>
<name>A0ABN2Z234_9ACTN</name>
<dbReference type="RefSeq" id="WP_344291760.1">
    <property type="nucleotide sequence ID" value="NZ_BAAAPF010000168.1"/>
</dbReference>
<feature type="domain" description="Pyridoxamine 5'-phosphate oxidase N-terminal" evidence="2">
    <location>
        <begin position="6"/>
        <end position="132"/>
    </location>
</feature>